<organism evidence="1 2">
    <name type="scientific">Mesonia ostreae</name>
    <dbReference type="NCBI Taxonomy" id="861110"/>
    <lineage>
        <taxon>Bacteria</taxon>
        <taxon>Pseudomonadati</taxon>
        <taxon>Bacteroidota</taxon>
        <taxon>Flavobacteriia</taxon>
        <taxon>Flavobacteriales</taxon>
        <taxon>Flavobacteriaceae</taxon>
        <taxon>Mesonia</taxon>
    </lineage>
</organism>
<dbReference type="RefSeq" id="WP_311402477.1">
    <property type="nucleotide sequence ID" value="NZ_JAVRBG010000015.1"/>
</dbReference>
<gene>
    <name evidence="1" type="ORF">RLT85_12995</name>
</gene>
<reference evidence="2" key="1">
    <citation type="submission" date="2023-07" db="EMBL/GenBank/DDBJ databases">
        <title>Isolating and identifying novel microbial strains from the Mariana Trench.</title>
        <authorList>
            <person name="Fu H."/>
        </authorList>
    </citation>
    <scope>NUCLEOTIDE SEQUENCE [LARGE SCALE GENOMIC DNA]</scope>
    <source>
        <strain evidence="2">T-y2</strain>
    </source>
</reference>
<proteinExistence type="predicted"/>
<evidence type="ECO:0000313" key="2">
    <source>
        <dbReference type="Proteomes" id="UP001182991"/>
    </source>
</evidence>
<dbReference type="InterPro" id="IPR046219">
    <property type="entry name" value="DUF6252"/>
</dbReference>
<dbReference type="Pfam" id="PF19765">
    <property type="entry name" value="DUF6252"/>
    <property type="match status" value="3"/>
</dbReference>
<dbReference type="EMBL" id="JAVRBG010000015">
    <property type="protein sequence ID" value="MDT0295550.1"/>
    <property type="molecule type" value="Genomic_DNA"/>
</dbReference>
<comment type="caution">
    <text evidence="1">The sequence shown here is derived from an EMBL/GenBank/DDBJ whole genome shotgun (WGS) entry which is preliminary data.</text>
</comment>
<sequence length="428" mass="44993">MNLIKRLFLILTVISFASCENEPLEGEFESYNPSSNLESNFQVDIDGVTFTADQSQMNVQNGVTAISGIKNSGTSVMITLMGSGTGTYTFGSGLAAGGYAVMGETPYVIDDEDTSAEVVITDYDLQTGVASGTFKYSVIHTVEDENGEDLVETKVLTNGSFTNIALSSDETPPSTNLNTLFEVELDGDLFAKDEVQAVLNEDGLAMQVLVGNEQFVIQIFDPSVGTFTLGSGAGAEGFILYDVDSTNEESVVYSSVSGTLTISSLDMNNNVVAGTFSGTLEEALGEAADIVMTNGVFEDVQFSTEESPNMATATINGEAFDANVFASATVVGSSSFAIVFDNDLDTDIQLTLPNTVEVGTYAITDSLNEYSATVTIDGVSYGSVANSGEIKITSVAGGILEGTFNFTAVDNAGNEIVVETGVFVFDNN</sequence>
<name>A0ABU2KLF3_9FLAO</name>
<dbReference type="Proteomes" id="UP001182991">
    <property type="component" value="Unassembled WGS sequence"/>
</dbReference>
<protein>
    <submittedName>
        <fullName evidence="1">DUF6252 family protein</fullName>
    </submittedName>
</protein>
<accession>A0ABU2KLF3</accession>
<keyword evidence="2" id="KW-1185">Reference proteome</keyword>
<evidence type="ECO:0000313" key="1">
    <source>
        <dbReference type="EMBL" id="MDT0295550.1"/>
    </source>
</evidence>
<dbReference type="PROSITE" id="PS51257">
    <property type="entry name" value="PROKAR_LIPOPROTEIN"/>
    <property type="match status" value="1"/>
</dbReference>